<protein>
    <recommendedName>
        <fullName evidence="3">Gamma-butyrobetaine hydroxylase-like N-terminal domain-containing protein</fullName>
    </recommendedName>
</protein>
<dbReference type="EMBL" id="UINC01044520">
    <property type="protein sequence ID" value="SVB50093.1"/>
    <property type="molecule type" value="Genomic_DNA"/>
</dbReference>
<gene>
    <name evidence="4" type="ORF">METZ01_LOCUS202947</name>
</gene>
<keyword evidence="2" id="KW-0408">Iron</keyword>
<reference evidence="4" key="1">
    <citation type="submission" date="2018-05" db="EMBL/GenBank/DDBJ databases">
        <authorList>
            <person name="Lanie J.A."/>
            <person name="Ng W.-L."/>
            <person name="Kazmierczak K.M."/>
            <person name="Andrzejewski T.M."/>
            <person name="Davidsen T.M."/>
            <person name="Wayne K.J."/>
            <person name="Tettelin H."/>
            <person name="Glass J.I."/>
            <person name="Rusch D."/>
            <person name="Podicherti R."/>
            <person name="Tsui H.-C.T."/>
            <person name="Winkler M.E."/>
        </authorList>
    </citation>
    <scope>NUCLEOTIDE SEQUENCE</scope>
</reference>
<dbReference type="AlphaFoldDB" id="A0A382EJJ6"/>
<keyword evidence="1" id="KW-0479">Metal-binding</keyword>
<organism evidence="4">
    <name type="scientific">marine metagenome</name>
    <dbReference type="NCBI Taxonomy" id="408172"/>
    <lineage>
        <taxon>unclassified sequences</taxon>
        <taxon>metagenomes</taxon>
        <taxon>ecological metagenomes</taxon>
    </lineage>
</organism>
<dbReference type="InterPro" id="IPR010376">
    <property type="entry name" value="GBBH-like_N"/>
</dbReference>
<dbReference type="PANTHER" id="PTHR35303">
    <property type="entry name" value="OS02G0197800 PROTEIN"/>
    <property type="match status" value="1"/>
</dbReference>
<proteinExistence type="predicted"/>
<evidence type="ECO:0000256" key="2">
    <source>
        <dbReference type="ARBA" id="ARBA00023004"/>
    </source>
</evidence>
<dbReference type="InterPro" id="IPR038492">
    <property type="entry name" value="GBBH-like_N_sf"/>
</dbReference>
<dbReference type="GO" id="GO:0046872">
    <property type="term" value="F:metal ion binding"/>
    <property type="evidence" value="ECO:0007669"/>
    <property type="project" value="UniProtKB-KW"/>
</dbReference>
<sequence>MQQPLLPKEITLEDGAIIIMWDDGHRSPYPHRFLRLRCPCANCVDEMTGNPRLDPDTVPQDVKAIDNMPVGNYATQFLWTDAHYTGLYTYRFLRSIC</sequence>
<evidence type="ECO:0000259" key="3">
    <source>
        <dbReference type="Pfam" id="PF06155"/>
    </source>
</evidence>
<feature type="domain" description="Gamma-butyrobetaine hydroxylase-like N-terminal" evidence="3">
    <location>
        <begin position="14"/>
        <end position="94"/>
    </location>
</feature>
<name>A0A382EJJ6_9ZZZZ</name>
<dbReference type="Gene3D" id="3.30.2020.30">
    <property type="match status" value="1"/>
</dbReference>
<evidence type="ECO:0000256" key="1">
    <source>
        <dbReference type="ARBA" id="ARBA00022723"/>
    </source>
</evidence>
<feature type="non-terminal residue" evidence="4">
    <location>
        <position position="97"/>
    </location>
</feature>
<evidence type="ECO:0000313" key="4">
    <source>
        <dbReference type="EMBL" id="SVB50093.1"/>
    </source>
</evidence>
<dbReference type="Pfam" id="PF06155">
    <property type="entry name" value="GBBH-like_N"/>
    <property type="match status" value="1"/>
</dbReference>
<accession>A0A382EJJ6</accession>